<dbReference type="AlphaFoldDB" id="A0A371CP82"/>
<evidence type="ECO:0000313" key="10">
    <source>
        <dbReference type="EMBL" id="RDX42091.1"/>
    </source>
</evidence>
<comment type="similarity">
    <text evidence="3">Belongs to the cytochrome P450 family.</text>
</comment>
<evidence type="ECO:0000313" key="11">
    <source>
        <dbReference type="Proteomes" id="UP000256964"/>
    </source>
</evidence>
<keyword evidence="6 8" id="KW-0408">Iron</keyword>
<dbReference type="PANTHER" id="PTHR24305:SF187">
    <property type="entry name" value="P450, PUTATIVE (EUROFUNG)-RELATED"/>
    <property type="match status" value="1"/>
</dbReference>
<comment type="pathway">
    <text evidence="2">Secondary metabolite biosynthesis.</text>
</comment>
<comment type="cofactor">
    <cofactor evidence="1 8">
        <name>heme</name>
        <dbReference type="ChEBI" id="CHEBI:30413"/>
    </cofactor>
</comment>
<keyword evidence="9" id="KW-1133">Transmembrane helix</keyword>
<dbReference type="Gene3D" id="1.10.630.10">
    <property type="entry name" value="Cytochrome P450"/>
    <property type="match status" value="1"/>
</dbReference>
<gene>
    <name evidence="10" type="ORF">OH76DRAFT_1363373</name>
</gene>
<dbReference type="EMBL" id="KZ857493">
    <property type="protein sequence ID" value="RDX42091.1"/>
    <property type="molecule type" value="Genomic_DNA"/>
</dbReference>
<reference evidence="10 11" key="1">
    <citation type="journal article" date="2018" name="Biotechnol. Biofuels">
        <title>Integrative visual omics of the white-rot fungus Polyporus brumalis exposes the biotechnological potential of its oxidative enzymes for delignifying raw plant biomass.</title>
        <authorList>
            <person name="Miyauchi S."/>
            <person name="Rancon A."/>
            <person name="Drula E."/>
            <person name="Hage H."/>
            <person name="Chaduli D."/>
            <person name="Favel A."/>
            <person name="Grisel S."/>
            <person name="Henrissat B."/>
            <person name="Herpoel-Gimbert I."/>
            <person name="Ruiz-Duenas F.J."/>
            <person name="Chevret D."/>
            <person name="Hainaut M."/>
            <person name="Lin J."/>
            <person name="Wang M."/>
            <person name="Pangilinan J."/>
            <person name="Lipzen A."/>
            <person name="Lesage-Meessen L."/>
            <person name="Navarro D."/>
            <person name="Riley R."/>
            <person name="Grigoriev I.V."/>
            <person name="Zhou S."/>
            <person name="Raouche S."/>
            <person name="Rosso M.N."/>
        </authorList>
    </citation>
    <scope>NUCLEOTIDE SEQUENCE [LARGE SCALE GENOMIC DNA]</scope>
    <source>
        <strain evidence="10 11">BRFM 1820</strain>
    </source>
</reference>
<evidence type="ECO:0000256" key="1">
    <source>
        <dbReference type="ARBA" id="ARBA00001971"/>
    </source>
</evidence>
<dbReference type="InterPro" id="IPR002403">
    <property type="entry name" value="Cyt_P450_E_grp-IV"/>
</dbReference>
<dbReference type="Proteomes" id="UP000256964">
    <property type="component" value="Unassembled WGS sequence"/>
</dbReference>
<evidence type="ECO:0000256" key="8">
    <source>
        <dbReference type="PIRSR" id="PIRSR602403-1"/>
    </source>
</evidence>
<dbReference type="Pfam" id="PF00067">
    <property type="entry name" value="p450"/>
    <property type="match status" value="1"/>
</dbReference>
<dbReference type="GO" id="GO:0005506">
    <property type="term" value="F:iron ion binding"/>
    <property type="evidence" value="ECO:0007669"/>
    <property type="project" value="InterPro"/>
</dbReference>
<proteinExistence type="inferred from homology"/>
<protein>
    <submittedName>
        <fullName evidence="10">High nitrogen upregulated cytochrome P450 monooxygenase 2</fullName>
    </submittedName>
</protein>
<keyword evidence="8" id="KW-0349">Heme</keyword>
<feature type="transmembrane region" description="Helical" evidence="9">
    <location>
        <begin position="21"/>
        <end position="40"/>
    </location>
</feature>
<dbReference type="InterPro" id="IPR050121">
    <property type="entry name" value="Cytochrome_P450_monoxygenase"/>
</dbReference>
<dbReference type="GO" id="GO:0004497">
    <property type="term" value="F:monooxygenase activity"/>
    <property type="evidence" value="ECO:0007669"/>
    <property type="project" value="UniProtKB-KW"/>
</dbReference>
<name>A0A371CP82_9APHY</name>
<dbReference type="OrthoDB" id="6692864at2759"/>
<dbReference type="GO" id="GO:0020037">
    <property type="term" value="F:heme binding"/>
    <property type="evidence" value="ECO:0007669"/>
    <property type="project" value="InterPro"/>
</dbReference>
<dbReference type="InterPro" id="IPR001128">
    <property type="entry name" value="Cyt_P450"/>
</dbReference>
<dbReference type="InterPro" id="IPR036396">
    <property type="entry name" value="Cyt_P450_sf"/>
</dbReference>
<organism evidence="10 11">
    <name type="scientific">Lentinus brumalis</name>
    <dbReference type="NCBI Taxonomy" id="2498619"/>
    <lineage>
        <taxon>Eukaryota</taxon>
        <taxon>Fungi</taxon>
        <taxon>Dikarya</taxon>
        <taxon>Basidiomycota</taxon>
        <taxon>Agaricomycotina</taxon>
        <taxon>Agaricomycetes</taxon>
        <taxon>Polyporales</taxon>
        <taxon>Polyporaceae</taxon>
        <taxon>Lentinus</taxon>
    </lineage>
</organism>
<feature type="binding site" description="axial binding residue" evidence="8">
    <location>
        <position position="493"/>
    </location>
    <ligand>
        <name>heme</name>
        <dbReference type="ChEBI" id="CHEBI:30413"/>
    </ligand>
    <ligandPart>
        <name>Fe</name>
        <dbReference type="ChEBI" id="CHEBI:18248"/>
    </ligandPart>
</feature>
<evidence type="ECO:0000256" key="7">
    <source>
        <dbReference type="ARBA" id="ARBA00023033"/>
    </source>
</evidence>
<keyword evidence="7 10" id="KW-0503">Monooxygenase</keyword>
<evidence type="ECO:0000256" key="9">
    <source>
        <dbReference type="SAM" id="Phobius"/>
    </source>
</evidence>
<dbReference type="PRINTS" id="PR00385">
    <property type="entry name" value="P450"/>
</dbReference>
<dbReference type="SUPFAM" id="SSF48264">
    <property type="entry name" value="Cytochrome P450"/>
    <property type="match status" value="1"/>
</dbReference>
<sequence>MDDLPLLFVQIGHQLFRRHETYSIAIHALLLFGAPLLLTVGTASMLTFGVLLSACWTYLVTLILSILLYRLSHLHPLSKYPGPICCRASKLWHACVVLKGRQHEYLQALHERYGDVVRIGPNDLSIRDASLIPAILGASGVPKGPNFHGSMLTATNPPMVGIQDTRLHLTRRRPWARGLALSALKEYDRLIGKRTNQLVHLLENGHGTVAVLGEMFGYFSYDLMCDMAFGGGAELMEEGDPKKVWCLLTEGLEAGAFFHQMDWLGVYFGHIPAVVKPLQTFLMHGKTLALERMQRGSTRRDLFHYLNEEDLPEKTSPPLQQLVDDGILAIVGGSDTTSSCLTSVFFALLTHPETYVKLQAEVDKYYPAGEELCATKHHRDMTYLHAVINEALRLFPPVMTLSTRKVPARAPGVHIRSLYIPPGTSISIPPYALQRDPRNFSFPSAFWPERWLIASGQIELEDAPPPSAASSRIFEFVHNEVAFMAFSHGPMNCVGKGFALQEIRTVVCALLQRFSFRLGEGWDPREYEATVRDYIVSSRPALPVILERRTSS</sequence>
<keyword evidence="11" id="KW-1185">Reference proteome</keyword>
<evidence type="ECO:0000256" key="5">
    <source>
        <dbReference type="ARBA" id="ARBA00023002"/>
    </source>
</evidence>
<feature type="transmembrane region" description="Helical" evidence="9">
    <location>
        <begin position="46"/>
        <end position="69"/>
    </location>
</feature>
<evidence type="ECO:0000256" key="4">
    <source>
        <dbReference type="ARBA" id="ARBA00022723"/>
    </source>
</evidence>
<dbReference type="PRINTS" id="PR00465">
    <property type="entry name" value="EP450IV"/>
</dbReference>
<evidence type="ECO:0000256" key="2">
    <source>
        <dbReference type="ARBA" id="ARBA00005179"/>
    </source>
</evidence>
<keyword evidence="9" id="KW-0472">Membrane</keyword>
<dbReference type="STRING" id="139420.A0A371CP82"/>
<dbReference type="GO" id="GO:0016705">
    <property type="term" value="F:oxidoreductase activity, acting on paired donors, with incorporation or reduction of molecular oxygen"/>
    <property type="evidence" value="ECO:0007669"/>
    <property type="project" value="InterPro"/>
</dbReference>
<keyword evidence="5" id="KW-0560">Oxidoreductase</keyword>
<accession>A0A371CP82</accession>
<keyword evidence="9" id="KW-0812">Transmembrane</keyword>
<evidence type="ECO:0000256" key="6">
    <source>
        <dbReference type="ARBA" id="ARBA00023004"/>
    </source>
</evidence>
<keyword evidence="4 8" id="KW-0479">Metal-binding</keyword>
<evidence type="ECO:0000256" key="3">
    <source>
        <dbReference type="ARBA" id="ARBA00010617"/>
    </source>
</evidence>
<dbReference type="PANTHER" id="PTHR24305">
    <property type="entry name" value="CYTOCHROME P450"/>
    <property type="match status" value="1"/>
</dbReference>